<feature type="chain" id="PRO_5041287453" description="Secreted protein" evidence="2">
    <location>
        <begin position="23"/>
        <end position="124"/>
    </location>
</feature>
<dbReference type="Proteomes" id="UP001172101">
    <property type="component" value="Unassembled WGS sequence"/>
</dbReference>
<dbReference type="AlphaFoldDB" id="A0AA40AJT7"/>
<evidence type="ECO:0000313" key="4">
    <source>
        <dbReference type="Proteomes" id="UP001172101"/>
    </source>
</evidence>
<keyword evidence="4" id="KW-1185">Reference proteome</keyword>
<feature type="region of interest" description="Disordered" evidence="1">
    <location>
        <begin position="105"/>
        <end position="124"/>
    </location>
</feature>
<dbReference type="RefSeq" id="XP_060295912.1">
    <property type="nucleotide sequence ID" value="XM_060434151.1"/>
</dbReference>
<dbReference type="GeneID" id="85317421"/>
<accession>A0AA40AJT7</accession>
<dbReference type="EMBL" id="JAUIRO010000004">
    <property type="protein sequence ID" value="KAK0717119.1"/>
    <property type="molecule type" value="Genomic_DNA"/>
</dbReference>
<feature type="compositionally biased region" description="Low complexity" evidence="1">
    <location>
        <begin position="113"/>
        <end position="124"/>
    </location>
</feature>
<name>A0AA40AJT7_9PEZI</name>
<reference evidence="3" key="1">
    <citation type="submission" date="2023-06" db="EMBL/GenBank/DDBJ databases">
        <title>Genome-scale phylogeny and comparative genomics of the fungal order Sordariales.</title>
        <authorList>
            <consortium name="Lawrence Berkeley National Laboratory"/>
            <person name="Hensen N."/>
            <person name="Bonometti L."/>
            <person name="Westerberg I."/>
            <person name="Brannstrom I.O."/>
            <person name="Guillou S."/>
            <person name="Cros-Aarteil S."/>
            <person name="Calhoun S."/>
            <person name="Haridas S."/>
            <person name="Kuo A."/>
            <person name="Mondo S."/>
            <person name="Pangilinan J."/>
            <person name="Riley R."/>
            <person name="LaButti K."/>
            <person name="Andreopoulos B."/>
            <person name="Lipzen A."/>
            <person name="Chen C."/>
            <person name="Yanf M."/>
            <person name="Daum C."/>
            <person name="Ng V."/>
            <person name="Clum A."/>
            <person name="Steindorff A."/>
            <person name="Ohm R."/>
            <person name="Martin F."/>
            <person name="Silar P."/>
            <person name="Natvig D."/>
            <person name="Lalanne C."/>
            <person name="Gautier V."/>
            <person name="Ament-velasquez S.L."/>
            <person name="Kruys A."/>
            <person name="Hutchinson M.I."/>
            <person name="Powell A.J."/>
            <person name="Barry K."/>
            <person name="Miller A.N."/>
            <person name="Grigoriev I.V."/>
            <person name="Debuchy R."/>
            <person name="Gladieux P."/>
            <person name="Thoren M.H."/>
            <person name="Johannesson H."/>
        </authorList>
    </citation>
    <scope>NUCLEOTIDE SEQUENCE</scope>
    <source>
        <strain evidence="3">SMH2392-1A</strain>
    </source>
</reference>
<evidence type="ECO:0000256" key="2">
    <source>
        <dbReference type="SAM" id="SignalP"/>
    </source>
</evidence>
<keyword evidence="2" id="KW-0732">Signal</keyword>
<gene>
    <name evidence="3" type="ORF">B0T26DRAFT_281651</name>
</gene>
<evidence type="ECO:0000256" key="1">
    <source>
        <dbReference type="SAM" id="MobiDB-lite"/>
    </source>
</evidence>
<sequence length="124" mass="13866">MSSLSFFGFFVTPFFAMTRTTGFPSPLVTFPSYSRSRAHPCQQPNKWDSVLLSPLLYALNNYVQRCESESGKVRWKVRVRACLCVTSAKTNQTPAPPSWSVWAQPLGKRKMGSPSSSSLWASSH</sequence>
<organism evidence="3 4">
    <name type="scientific">Lasiosphaeria miniovina</name>
    <dbReference type="NCBI Taxonomy" id="1954250"/>
    <lineage>
        <taxon>Eukaryota</taxon>
        <taxon>Fungi</taxon>
        <taxon>Dikarya</taxon>
        <taxon>Ascomycota</taxon>
        <taxon>Pezizomycotina</taxon>
        <taxon>Sordariomycetes</taxon>
        <taxon>Sordariomycetidae</taxon>
        <taxon>Sordariales</taxon>
        <taxon>Lasiosphaeriaceae</taxon>
        <taxon>Lasiosphaeria</taxon>
    </lineage>
</organism>
<evidence type="ECO:0008006" key="5">
    <source>
        <dbReference type="Google" id="ProtNLM"/>
    </source>
</evidence>
<protein>
    <recommendedName>
        <fullName evidence="5">Secreted protein</fullName>
    </recommendedName>
</protein>
<feature type="signal peptide" evidence="2">
    <location>
        <begin position="1"/>
        <end position="22"/>
    </location>
</feature>
<comment type="caution">
    <text evidence="3">The sequence shown here is derived from an EMBL/GenBank/DDBJ whole genome shotgun (WGS) entry which is preliminary data.</text>
</comment>
<evidence type="ECO:0000313" key="3">
    <source>
        <dbReference type="EMBL" id="KAK0717119.1"/>
    </source>
</evidence>
<proteinExistence type="predicted"/>